<evidence type="ECO:0000256" key="8">
    <source>
        <dbReference type="ARBA" id="ARBA00042574"/>
    </source>
</evidence>
<dbReference type="EMBL" id="CAJNOK010011060">
    <property type="protein sequence ID" value="CAF1131140.1"/>
    <property type="molecule type" value="Genomic_DNA"/>
</dbReference>
<evidence type="ECO:0000313" key="14">
    <source>
        <dbReference type="Proteomes" id="UP000677228"/>
    </source>
</evidence>
<evidence type="ECO:0000259" key="11">
    <source>
        <dbReference type="Pfam" id="PF04577"/>
    </source>
</evidence>
<keyword evidence="5" id="KW-0256">Endoplasmic reticulum</keyword>
<dbReference type="InterPro" id="IPR049625">
    <property type="entry name" value="Glyco_transf_61_cat"/>
</dbReference>
<dbReference type="Pfam" id="PF04577">
    <property type="entry name" value="Glyco_transf_61"/>
    <property type="match status" value="1"/>
</dbReference>
<name>A0A8S2EA43_9BILA</name>
<feature type="domain" description="Glycosyltransferase 61 catalytic" evidence="11">
    <location>
        <begin position="275"/>
        <end position="399"/>
    </location>
</feature>
<proteinExistence type="predicted"/>
<dbReference type="EMBL" id="CAJOBA010021902">
    <property type="protein sequence ID" value="CAF3914454.1"/>
    <property type="molecule type" value="Genomic_DNA"/>
</dbReference>
<dbReference type="PANTHER" id="PTHR20961:SF148">
    <property type="entry name" value="EGF DOMAIN-SPECIFIC O-LINKED N-ACETYLGLUCOSAMINE TRANSFERASE"/>
    <property type="match status" value="1"/>
</dbReference>
<evidence type="ECO:0000256" key="1">
    <source>
        <dbReference type="ARBA" id="ARBA00011970"/>
    </source>
</evidence>
<feature type="non-terminal residue" evidence="12">
    <location>
        <position position="1"/>
    </location>
</feature>
<evidence type="ECO:0000313" key="12">
    <source>
        <dbReference type="EMBL" id="CAF1131140.1"/>
    </source>
</evidence>
<reference evidence="12" key="1">
    <citation type="submission" date="2021-02" db="EMBL/GenBank/DDBJ databases">
        <authorList>
            <person name="Nowell W R."/>
        </authorList>
    </citation>
    <scope>NUCLEOTIDE SEQUENCE</scope>
</reference>
<dbReference type="AlphaFoldDB" id="A0A8S2EA43"/>
<gene>
    <name evidence="12" type="ORF">OVA965_LOCUS20659</name>
    <name evidence="13" type="ORF">TMI583_LOCUS21102</name>
</gene>
<sequence length="510" mass="58220">IQILFISYLHLTAMNTKQQTDQRLTQVLRSVCSQVKKNITTICDSDNTTAIPVLFSQWCKNQVNFCSSSVIVYDQLFALTRSVILNSKLVIGSQGGEDIQDVLNQSEDVEFYQFKQGFIQIPCSNDSLLRQLPVFGPRNDFTEWALSIDTYNSQQTADKCNTTQVLGHVIDDFTIAVRRRDYANWYHTITDLYTVYILCRFFNRDPKTAHILFVDGHPKGNLDSLWSTLFHSYQRAGQYRASNRSMIFYQELLWSYQQELSHLDISRAPYKDEVIYLDDFRQHVFTSFNIKLTNDSAAVNCDLINIFFLLRKNYVAHPRNPTGKVERQINNEMQVLQELQAKLNESKLFSKNTRFKSNYFETLSMYEQLSIILNTDILLGVHGAGLTHVLFMKKNRGIIELSLNTGLHFFFLAQARNVNHLYCPVQQDKVSATDIVECITNMLSLICPSNKISSNTIAITSVITTISTTLITSTTVLSTSNSKYSNSTINQTRQMTVNVTATTTSASLIL</sequence>
<dbReference type="Proteomes" id="UP000677228">
    <property type="component" value="Unassembled WGS sequence"/>
</dbReference>
<evidence type="ECO:0000256" key="2">
    <source>
        <dbReference type="ARBA" id="ARBA00022676"/>
    </source>
</evidence>
<dbReference type="PANTHER" id="PTHR20961">
    <property type="entry name" value="GLYCOSYLTRANSFERASE"/>
    <property type="match status" value="1"/>
</dbReference>
<evidence type="ECO:0000256" key="9">
    <source>
        <dbReference type="ARBA" id="ARBA00048317"/>
    </source>
</evidence>
<comment type="catalytic activity">
    <reaction evidence="9">
        <text>L-seryl-[protein] + UDP-N-acetyl-alpha-D-glucosamine = 3-O-(N-acetyl-beta-D-glucosaminyl)-L-seryl-[protein] + UDP + H(+)</text>
        <dbReference type="Rhea" id="RHEA:48904"/>
        <dbReference type="Rhea" id="RHEA-COMP:9863"/>
        <dbReference type="Rhea" id="RHEA-COMP:12251"/>
        <dbReference type="ChEBI" id="CHEBI:15378"/>
        <dbReference type="ChEBI" id="CHEBI:29999"/>
        <dbReference type="ChEBI" id="CHEBI:57705"/>
        <dbReference type="ChEBI" id="CHEBI:58223"/>
        <dbReference type="ChEBI" id="CHEBI:90838"/>
        <dbReference type="EC" id="2.4.1.255"/>
    </reaction>
</comment>
<dbReference type="EC" id="2.4.1.255" evidence="1"/>
<evidence type="ECO:0000256" key="6">
    <source>
        <dbReference type="ARBA" id="ARBA00023180"/>
    </source>
</evidence>
<keyword evidence="3" id="KW-0808">Transferase</keyword>
<evidence type="ECO:0000256" key="3">
    <source>
        <dbReference type="ARBA" id="ARBA00022679"/>
    </source>
</evidence>
<evidence type="ECO:0000256" key="10">
    <source>
        <dbReference type="ARBA" id="ARBA00049432"/>
    </source>
</evidence>
<accession>A0A8S2EA43</accession>
<dbReference type="InterPro" id="IPR007657">
    <property type="entry name" value="Glycosyltransferase_61"/>
</dbReference>
<protein>
    <recommendedName>
        <fullName evidence="7">EGF domain-specific O-linked N-acetylglucosamine transferase</fullName>
        <ecNumber evidence="1">2.4.1.255</ecNumber>
    </recommendedName>
    <alternativeName>
        <fullName evidence="8">Extracellular O-linked N-acetylglucosamine transferase</fullName>
    </alternativeName>
</protein>
<comment type="catalytic activity">
    <reaction evidence="10">
        <text>L-threonyl-[protein] + UDP-N-acetyl-alpha-D-glucosamine = 3-O-(N-acetyl-beta-D-glucosaminyl)-L-threonyl-[protein] + UDP + H(+)</text>
        <dbReference type="Rhea" id="RHEA:48908"/>
        <dbReference type="Rhea" id="RHEA-COMP:11060"/>
        <dbReference type="Rhea" id="RHEA-COMP:12252"/>
        <dbReference type="ChEBI" id="CHEBI:15378"/>
        <dbReference type="ChEBI" id="CHEBI:30013"/>
        <dbReference type="ChEBI" id="CHEBI:57705"/>
        <dbReference type="ChEBI" id="CHEBI:58223"/>
        <dbReference type="ChEBI" id="CHEBI:90840"/>
        <dbReference type="EC" id="2.4.1.255"/>
    </reaction>
</comment>
<keyword evidence="2" id="KW-0328">Glycosyltransferase</keyword>
<evidence type="ECO:0000313" key="13">
    <source>
        <dbReference type="EMBL" id="CAF3914454.1"/>
    </source>
</evidence>
<keyword evidence="4" id="KW-0732">Signal</keyword>
<dbReference type="Proteomes" id="UP000682733">
    <property type="component" value="Unassembled WGS sequence"/>
</dbReference>
<organism evidence="12 14">
    <name type="scientific">Didymodactylos carnosus</name>
    <dbReference type="NCBI Taxonomy" id="1234261"/>
    <lineage>
        <taxon>Eukaryota</taxon>
        <taxon>Metazoa</taxon>
        <taxon>Spiralia</taxon>
        <taxon>Gnathifera</taxon>
        <taxon>Rotifera</taxon>
        <taxon>Eurotatoria</taxon>
        <taxon>Bdelloidea</taxon>
        <taxon>Philodinida</taxon>
        <taxon>Philodinidae</taxon>
        <taxon>Didymodactylos</taxon>
    </lineage>
</organism>
<evidence type="ECO:0000256" key="7">
    <source>
        <dbReference type="ARBA" id="ARBA00040944"/>
    </source>
</evidence>
<dbReference type="GO" id="GO:0097363">
    <property type="term" value="F:protein O-acetylglucosaminyltransferase activity"/>
    <property type="evidence" value="ECO:0007669"/>
    <property type="project" value="UniProtKB-EC"/>
</dbReference>
<keyword evidence="6" id="KW-0325">Glycoprotein</keyword>
<evidence type="ECO:0000256" key="5">
    <source>
        <dbReference type="ARBA" id="ARBA00022824"/>
    </source>
</evidence>
<evidence type="ECO:0000256" key="4">
    <source>
        <dbReference type="ARBA" id="ARBA00022729"/>
    </source>
</evidence>
<comment type="caution">
    <text evidence="12">The sequence shown here is derived from an EMBL/GenBank/DDBJ whole genome shotgun (WGS) entry which is preliminary data.</text>
</comment>